<dbReference type="InterPro" id="IPR011060">
    <property type="entry name" value="RibuloseP-bd_barrel"/>
</dbReference>
<dbReference type="EMBL" id="CP039247">
    <property type="protein sequence ID" value="QCB28755.1"/>
    <property type="molecule type" value="Genomic_DNA"/>
</dbReference>
<dbReference type="InterPro" id="IPR023016">
    <property type="entry name" value="HisA/PriA"/>
</dbReference>
<evidence type="ECO:0000256" key="7">
    <source>
        <dbReference type="ARBA" id="ARBA00023102"/>
    </source>
</evidence>
<dbReference type="InterPro" id="IPR044524">
    <property type="entry name" value="Isoase_HisA-like"/>
</dbReference>
<dbReference type="GO" id="GO:0000162">
    <property type="term" value="P:L-tryptophan biosynthetic process"/>
    <property type="evidence" value="ECO:0007669"/>
    <property type="project" value="InterPro"/>
</dbReference>
<dbReference type="OrthoDB" id="9807749at2"/>
<evidence type="ECO:0000256" key="4">
    <source>
        <dbReference type="ARBA" id="ARBA00009667"/>
    </source>
</evidence>
<dbReference type="InterPro" id="IPR010188">
    <property type="entry name" value="HisA/PriA_Actinobacteria"/>
</dbReference>
<dbReference type="GO" id="GO:0005737">
    <property type="term" value="C:cytoplasm"/>
    <property type="evidence" value="ECO:0007669"/>
    <property type="project" value="UniProtKB-SubCell"/>
</dbReference>
<evidence type="ECO:0000313" key="11">
    <source>
        <dbReference type="EMBL" id="QCB28755.1"/>
    </source>
</evidence>
<evidence type="ECO:0000256" key="9">
    <source>
        <dbReference type="HAMAP-Rule" id="MF_01014"/>
    </source>
</evidence>
<keyword evidence="8 9" id="KW-0413">Isomerase</keyword>
<dbReference type="SUPFAM" id="SSF51366">
    <property type="entry name" value="Ribulose-phoshate binding barrel"/>
    <property type="match status" value="1"/>
</dbReference>
<dbReference type="PANTHER" id="PTHR43090">
    <property type="entry name" value="1-(5-PHOSPHORIBOSYL)-5-[(5-PHOSPHORIBOSYLAMINO)METHYLIDENEAMINO] IMIDAZOLE-4-CARBOXAMIDE ISOMERASE"/>
    <property type="match status" value="1"/>
</dbReference>
<protein>
    <recommendedName>
        <fullName evidence="9">1-(5-phosphoribosyl)-5-[(5-phosphoribosylamino)methylideneamino] imidazole-4-carboxamide isomerase</fullName>
        <ecNumber evidence="9">5.3.1.16</ecNumber>
    </recommendedName>
    <alternativeName>
        <fullName evidence="9">Phosphoribosylformimino-5-aminoimidazole carboxamide ribotide isomerase</fullName>
    </alternativeName>
</protein>
<dbReference type="GO" id="GO:0004640">
    <property type="term" value="F:phosphoribosylanthranilate isomerase activity"/>
    <property type="evidence" value="ECO:0007669"/>
    <property type="project" value="InterPro"/>
</dbReference>
<dbReference type="HAMAP" id="MF_01014">
    <property type="entry name" value="HisA"/>
    <property type="match status" value="1"/>
</dbReference>
<dbReference type="RefSeq" id="WP_136141452.1">
    <property type="nucleotide sequence ID" value="NZ_CP039247.1"/>
</dbReference>
<name>A0A4P7QGA2_9CORY</name>
<proteinExistence type="inferred from homology"/>
<gene>
    <name evidence="9 11" type="primary">hisA</name>
    <name evidence="11" type="ORF">CENDO_07405</name>
</gene>
<reference evidence="11 12" key="1">
    <citation type="submission" date="2019-04" db="EMBL/GenBank/DDBJ databases">
        <title>Corynebacterium endometrii sp. nov., isolated from the uterus of a cow with endometritis.</title>
        <authorList>
            <person name="Ballas P."/>
            <person name="Ruckert C."/>
            <person name="Wagener K."/>
            <person name="Drillich M."/>
            <person name="Kaempfer P."/>
            <person name="Busse H.-J."/>
            <person name="Ehling-Schulz M."/>
        </authorList>
    </citation>
    <scope>NUCLEOTIDE SEQUENCE [LARGE SCALE GENOMIC DNA]</scope>
    <source>
        <strain evidence="11 12">LMM-1653</strain>
    </source>
</reference>
<evidence type="ECO:0000256" key="6">
    <source>
        <dbReference type="ARBA" id="ARBA00022605"/>
    </source>
</evidence>
<dbReference type="GO" id="GO:0003949">
    <property type="term" value="F:1-(5-phosphoribosyl)-5-[(5-phosphoribosylamino)methylideneamino]imidazole-4-carboxamide isomerase activity"/>
    <property type="evidence" value="ECO:0007669"/>
    <property type="project" value="UniProtKB-UniRule"/>
</dbReference>
<dbReference type="KEGG" id="cee:CENDO_07405"/>
<dbReference type="InterPro" id="IPR006062">
    <property type="entry name" value="His_biosynth"/>
</dbReference>
<evidence type="ECO:0000256" key="2">
    <source>
        <dbReference type="ARBA" id="ARBA00004496"/>
    </source>
</evidence>
<dbReference type="UniPathway" id="UPA00031">
    <property type="reaction ID" value="UER00009"/>
</dbReference>
<dbReference type="NCBIfam" id="TIGR01919">
    <property type="entry name" value="hisA-trpF"/>
    <property type="match status" value="1"/>
</dbReference>
<accession>A0A4P7QGA2</accession>
<dbReference type="Pfam" id="PF00977">
    <property type="entry name" value="His_biosynth"/>
    <property type="match status" value="1"/>
</dbReference>
<comment type="caution">
    <text evidence="9">Lacks conserved residue(s) required for the propagation of feature annotation.</text>
</comment>
<evidence type="ECO:0000256" key="5">
    <source>
        <dbReference type="ARBA" id="ARBA00022490"/>
    </source>
</evidence>
<keyword evidence="6 9" id="KW-0028">Amino-acid biosynthesis</keyword>
<dbReference type="PANTHER" id="PTHR43090:SF2">
    <property type="entry name" value="1-(5-PHOSPHORIBOSYL)-5-[(5-PHOSPHORIBOSYLAMINO)METHYLIDENEAMINO] IMIDAZOLE-4-CARBOXAMIDE ISOMERASE"/>
    <property type="match status" value="1"/>
</dbReference>
<organism evidence="11 12">
    <name type="scientific">Corynebacterium endometrii</name>
    <dbReference type="NCBI Taxonomy" id="2488819"/>
    <lineage>
        <taxon>Bacteria</taxon>
        <taxon>Bacillati</taxon>
        <taxon>Actinomycetota</taxon>
        <taxon>Actinomycetes</taxon>
        <taxon>Mycobacteriales</taxon>
        <taxon>Corynebacteriaceae</taxon>
        <taxon>Corynebacterium</taxon>
    </lineage>
</organism>
<comment type="subcellular location">
    <subcellularLocation>
        <location evidence="2 9">Cytoplasm</location>
    </subcellularLocation>
</comment>
<evidence type="ECO:0000256" key="8">
    <source>
        <dbReference type="ARBA" id="ARBA00023235"/>
    </source>
</evidence>
<evidence type="ECO:0000256" key="3">
    <source>
        <dbReference type="ARBA" id="ARBA00005133"/>
    </source>
</evidence>
<dbReference type="InterPro" id="IPR013785">
    <property type="entry name" value="Aldolase_TIM"/>
</dbReference>
<dbReference type="EC" id="5.3.1.16" evidence="9"/>
<dbReference type="FunFam" id="3.20.20.70:FF:000009">
    <property type="entry name" value="1-(5-phosphoribosyl)-5-[(5-phosphoribosylamino)methylideneamino] imidazole-4-carboxamide isomerase"/>
    <property type="match status" value="1"/>
</dbReference>
<sequence length="259" mass="27887">MSFTLLPAVDVVDGQAVRLDKGEAGTEKSYGQPLEAALTWQEQGAEWLHFVDLDAAFGRGSNHELMAEITGRLDIKVELTGGIRDDASLERALATGARRVNIGTAALQQPEWIARVLGEYGDRIAVDLAVREIGGEWRCRGNGWVSDGGDLWEVLERLDAAGCSRFVVTDVSKDGTLEGPNVELLREVSMATDALVTASGGISALDDVTELARYENEGIDSAIIGKALYEGRFDLRQALDAVAKVEPLPGEFTIDQLDG</sequence>
<dbReference type="Gene3D" id="3.20.20.70">
    <property type="entry name" value="Aldolase class I"/>
    <property type="match status" value="1"/>
</dbReference>
<keyword evidence="7 9" id="KW-0368">Histidine biosynthesis</keyword>
<comment type="catalytic activity">
    <reaction evidence="1 9">
        <text>1-(5-phospho-beta-D-ribosyl)-5-[(5-phospho-beta-D-ribosylamino)methylideneamino]imidazole-4-carboxamide = 5-[(5-phospho-1-deoxy-D-ribulos-1-ylimino)methylamino]-1-(5-phospho-beta-D-ribosyl)imidazole-4-carboxamide</text>
        <dbReference type="Rhea" id="RHEA:15469"/>
        <dbReference type="ChEBI" id="CHEBI:58435"/>
        <dbReference type="ChEBI" id="CHEBI:58525"/>
        <dbReference type="EC" id="5.3.1.16"/>
    </reaction>
</comment>
<dbReference type="GO" id="GO:0000105">
    <property type="term" value="P:L-histidine biosynthetic process"/>
    <property type="evidence" value="ECO:0007669"/>
    <property type="project" value="UniProtKB-UniRule"/>
</dbReference>
<keyword evidence="5 9" id="KW-0963">Cytoplasm</keyword>
<feature type="active site" description="Proton acceptor" evidence="9">
    <location>
        <position position="10"/>
    </location>
</feature>
<evidence type="ECO:0000313" key="12">
    <source>
        <dbReference type="Proteomes" id="UP000296352"/>
    </source>
</evidence>
<evidence type="ECO:0000256" key="1">
    <source>
        <dbReference type="ARBA" id="ARBA00000901"/>
    </source>
</evidence>
<comment type="similarity">
    <text evidence="4 9 10">Belongs to the HisA/HisF family.</text>
</comment>
<dbReference type="AlphaFoldDB" id="A0A4P7QGA2"/>
<evidence type="ECO:0000256" key="10">
    <source>
        <dbReference type="RuleBase" id="RU003657"/>
    </source>
</evidence>
<dbReference type="Proteomes" id="UP000296352">
    <property type="component" value="Chromosome"/>
</dbReference>
<keyword evidence="12" id="KW-1185">Reference proteome</keyword>
<dbReference type="CDD" id="cd04732">
    <property type="entry name" value="HisA"/>
    <property type="match status" value="1"/>
</dbReference>
<comment type="pathway">
    <text evidence="3 9">Amino-acid biosynthesis; L-histidine biosynthesis; L-histidine from 5-phospho-alpha-D-ribose 1-diphosphate: step 4/9.</text>
</comment>